<dbReference type="RefSeq" id="YP_010780245.1">
    <property type="nucleotide sequence ID" value="NC_075038.1"/>
</dbReference>
<sequence>MGLAQSKTTKKPIIIKLIDKPQKSGISSLISNEDDIYEKFYKKLVEIPEDKPIDIIITTHGGPAIWCSKICYVLNNRSGKSRVFVKHYAHSAGAVIALSASELYITYDATLSAIDAQGFPLSDLFTTSINKLATLVQNPKQAFIDLTNSRSNYFRDNVEKYLNAEHNKELIMQKMHDQSPIHEQLFFKSDLDELGIKYKLWNGDIGKRLELAKKNKLFESNTNINKNVVNV</sequence>
<dbReference type="PANTHER" id="PTHR35984">
    <property type="entry name" value="PERIPLASMIC SERINE PROTEASE"/>
    <property type="match status" value="1"/>
</dbReference>
<protein>
    <submittedName>
        <fullName evidence="1">Uncharacterized protein</fullName>
    </submittedName>
</protein>
<organism evidence="1">
    <name type="scientific">Tupanvirus deep ocean</name>
    <dbReference type="NCBI Taxonomy" id="2126984"/>
    <lineage>
        <taxon>Viruses</taxon>
        <taxon>Varidnaviria</taxon>
        <taxon>Bamfordvirae</taxon>
        <taxon>Nucleocytoviricota</taxon>
        <taxon>Megaviricetes</taxon>
        <taxon>Imitervirales</taxon>
        <taxon>Mimiviridae</taxon>
        <taxon>Megamimivirinae</taxon>
        <taxon>Tupanvirus</taxon>
        <taxon>Tupanvirus altamarinense</taxon>
    </lineage>
</organism>
<evidence type="ECO:0000313" key="1">
    <source>
        <dbReference type="EMBL" id="QKU33638.1"/>
    </source>
</evidence>
<dbReference type="Gene3D" id="3.90.226.10">
    <property type="entry name" value="2-enoyl-CoA Hydratase, Chain A, domain 1"/>
    <property type="match status" value="1"/>
</dbReference>
<dbReference type="KEGG" id="vg:80516936"/>
<dbReference type="SUPFAM" id="SSF52096">
    <property type="entry name" value="ClpP/crotonase"/>
    <property type="match status" value="1"/>
</dbReference>
<dbReference type="Pfam" id="PF01972">
    <property type="entry name" value="SDH_protease"/>
    <property type="match status" value="1"/>
</dbReference>
<dbReference type="InterPro" id="IPR002825">
    <property type="entry name" value="Pept_S49_ser-pept_pro"/>
</dbReference>
<name>A0A6N1NNF7_9VIRU</name>
<dbReference type="InterPro" id="IPR029045">
    <property type="entry name" value="ClpP/crotonase-like_dom_sf"/>
</dbReference>
<reference evidence="1" key="1">
    <citation type="submission" date="2017-06" db="EMBL/GenBank/DDBJ databases">
        <authorList>
            <person name="Assis F.L."/>
            <person name="Abrahao J.S."/>
            <person name="Silva L."/>
            <person name="Khalil J.B."/>
            <person name="Rodrigues R."/>
            <person name="Silva L.S."/>
            <person name="Boratto P."/>
            <person name="Andrade M."/>
            <person name="Kroon E.G."/>
            <person name="Ribeiro B."/>
            <person name="Bergier I."/>
            <person name="Seligmann H."/>
            <person name="Ghigo E."/>
            <person name="Colson P."/>
            <person name="Levasseur A."/>
            <person name="Raoult D."/>
            <person name="Scola B.L."/>
        </authorList>
    </citation>
    <scope>NUCLEOTIDE SEQUENCE</scope>
    <source>
        <strain evidence="1">Deep ocean</strain>
    </source>
</reference>
<reference evidence="1" key="2">
    <citation type="journal article" date="2018" name="Nat. Commun.">
        <title>Tailed giant Tupanvirus possesses the most complete translational apparatus of the known virosphere.</title>
        <authorList>
            <person name="Abrahao J."/>
            <person name="Silva L."/>
            <person name="Silva L.S."/>
            <person name="Khalil J.Y.B."/>
            <person name="Rodrigues R."/>
            <person name="Arantes T."/>
            <person name="Assis F."/>
            <person name="Boratto P."/>
            <person name="Andrade M."/>
            <person name="Kroon E.G."/>
            <person name="Ribeiro B."/>
            <person name="Bergier I."/>
            <person name="Seligmann H."/>
            <person name="Ghigo E."/>
            <person name="Colson P."/>
            <person name="Levasseur A."/>
            <person name="Kroemer G."/>
            <person name="Raoult D."/>
            <person name="La Scola B."/>
        </authorList>
    </citation>
    <scope>NUCLEOTIDE SEQUENCE [LARGE SCALE GENOMIC DNA]</scope>
    <source>
        <strain evidence="1">Deep ocean</strain>
    </source>
</reference>
<dbReference type="EMBL" id="MF405918">
    <property type="protein sequence ID" value="QKU33638.1"/>
    <property type="molecule type" value="Genomic_DNA"/>
</dbReference>
<accession>A0A6N1NNF7</accession>
<dbReference type="PANTHER" id="PTHR35984:SF1">
    <property type="entry name" value="PERIPLASMIC SERINE PROTEASE"/>
    <property type="match status" value="1"/>
</dbReference>
<proteinExistence type="predicted"/>
<dbReference type="GeneID" id="80516936"/>
<dbReference type="GO" id="GO:0016020">
    <property type="term" value="C:membrane"/>
    <property type="evidence" value="ECO:0007669"/>
    <property type="project" value="InterPro"/>
</dbReference>